<reference evidence="1" key="1">
    <citation type="submission" date="2011-02" db="EMBL/GenBank/DDBJ databases">
        <title>Construction and analysis of full-length cDNA library of Cryptosporidium parvum.</title>
        <authorList>
            <person name="Yamagishi J."/>
            <person name="Wakaguri H."/>
            <person name="Sugano S."/>
            <person name="Kawano S."/>
            <person name="Fujisaki K."/>
            <person name="Sugimoto C."/>
            <person name="Watanabe J."/>
            <person name="Suzuki Y."/>
            <person name="Kimata I."/>
            <person name="Xuan X."/>
        </authorList>
    </citation>
    <scope>NUCLEOTIDE SEQUENCE</scope>
    <source>
        <strain evidence="1">HNJ-1</strain>
    </source>
</reference>
<evidence type="ECO:0000313" key="1">
    <source>
        <dbReference type="EMBL" id="BAJ78104.1"/>
    </source>
</evidence>
<dbReference type="AlphaFoldDB" id="F0X683"/>
<sequence length="46" mass="5653">MHAGEVVYHYLKFQSLVCYYFHVCCTQFFLYESHLDKEMQQKSQEN</sequence>
<accession>F0X683</accession>
<organism evidence="1">
    <name type="scientific">Cryptosporidium parvum</name>
    <dbReference type="NCBI Taxonomy" id="5807"/>
    <lineage>
        <taxon>Eukaryota</taxon>
        <taxon>Sar</taxon>
        <taxon>Alveolata</taxon>
        <taxon>Apicomplexa</taxon>
        <taxon>Conoidasida</taxon>
        <taxon>Coccidia</taxon>
        <taxon>Eucoccidiorida</taxon>
        <taxon>Eimeriorina</taxon>
        <taxon>Cryptosporidiidae</taxon>
        <taxon>Cryptosporidium</taxon>
    </lineage>
</organism>
<proteinExistence type="evidence at transcript level"/>
<dbReference type="EMBL" id="FX116001">
    <property type="protein sequence ID" value="BAJ78104.1"/>
    <property type="molecule type" value="mRNA"/>
</dbReference>
<protein>
    <submittedName>
        <fullName evidence="1">Uncharacterized protein</fullName>
    </submittedName>
</protein>
<name>F0X683_CRYPV</name>